<dbReference type="RefSeq" id="WP_284243537.1">
    <property type="nucleotide sequence ID" value="NZ_BSST01000001.1"/>
</dbReference>
<evidence type="ECO:0000256" key="1">
    <source>
        <dbReference type="SAM" id="SignalP"/>
    </source>
</evidence>
<name>A0ABQ6GQN9_9GAMM</name>
<comment type="caution">
    <text evidence="2">The sequence shown here is derived from an EMBL/GenBank/DDBJ whole genome shotgun (WGS) entry which is preliminary data.</text>
</comment>
<dbReference type="EMBL" id="BSST01000001">
    <property type="protein sequence ID" value="GLX77659.1"/>
    <property type="molecule type" value="Genomic_DNA"/>
</dbReference>
<sequence>MIKGIIVSVALLSASAHAEFIVKDWKVPGDGLIIEDTVSQLEWLSPSVTMGSHVSNSLFNVYRRTQETVEPGYEFLNYDLIGWRIANHEEMSSLFIHSFPSIPEYITRDDQFSIDYPAPTPVEAQAAIDFVSLFKTANYTSSGIYCRNDIDVTQYSSTDSGCSVWSVITGSKVEGLDQTIYGANVIGSYGKWLVRGTLVPDEDTCPSILTEMTRQQAIEYIEHLSSQLTDPNATVITPLDF</sequence>
<gene>
    <name evidence="2" type="ORF">tinsulaeT_09990</name>
</gene>
<accession>A0ABQ6GQN9</accession>
<keyword evidence="3" id="KW-1185">Reference proteome</keyword>
<keyword evidence="1" id="KW-0732">Signal</keyword>
<evidence type="ECO:0000313" key="3">
    <source>
        <dbReference type="Proteomes" id="UP001157186"/>
    </source>
</evidence>
<reference evidence="2 3" key="1">
    <citation type="submission" date="2023-03" db="EMBL/GenBank/DDBJ databases">
        <title>Draft genome sequence of Thalassotalea insulae KCTC 62186T.</title>
        <authorList>
            <person name="Sawabe T."/>
        </authorList>
    </citation>
    <scope>NUCLEOTIDE SEQUENCE [LARGE SCALE GENOMIC DNA]</scope>
    <source>
        <strain evidence="2 3">KCTC 62186</strain>
    </source>
</reference>
<feature type="chain" id="PRO_5046263235" evidence="1">
    <location>
        <begin position="19"/>
        <end position="241"/>
    </location>
</feature>
<feature type="signal peptide" evidence="1">
    <location>
        <begin position="1"/>
        <end position="18"/>
    </location>
</feature>
<dbReference type="Proteomes" id="UP001157186">
    <property type="component" value="Unassembled WGS sequence"/>
</dbReference>
<protein>
    <submittedName>
        <fullName evidence="2">Uncharacterized protein</fullName>
    </submittedName>
</protein>
<organism evidence="2 3">
    <name type="scientific">Thalassotalea insulae</name>
    <dbReference type="NCBI Taxonomy" id="2056778"/>
    <lineage>
        <taxon>Bacteria</taxon>
        <taxon>Pseudomonadati</taxon>
        <taxon>Pseudomonadota</taxon>
        <taxon>Gammaproteobacteria</taxon>
        <taxon>Alteromonadales</taxon>
        <taxon>Colwelliaceae</taxon>
        <taxon>Thalassotalea</taxon>
    </lineage>
</organism>
<evidence type="ECO:0000313" key="2">
    <source>
        <dbReference type="EMBL" id="GLX77659.1"/>
    </source>
</evidence>
<proteinExistence type="predicted"/>